<dbReference type="InterPro" id="IPR015943">
    <property type="entry name" value="WD40/YVTN_repeat-like_dom_sf"/>
</dbReference>
<accession>A0A517ZZ29</accession>
<reference evidence="1 2" key="1">
    <citation type="submission" date="2019-03" db="EMBL/GenBank/DDBJ databases">
        <title>Deep-cultivation of Planctomycetes and their phenomic and genomic characterization uncovers novel biology.</title>
        <authorList>
            <person name="Wiegand S."/>
            <person name="Jogler M."/>
            <person name="Boedeker C."/>
            <person name="Pinto D."/>
            <person name="Vollmers J."/>
            <person name="Rivas-Marin E."/>
            <person name="Kohn T."/>
            <person name="Peeters S.H."/>
            <person name="Heuer A."/>
            <person name="Rast P."/>
            <person name="Oberbeckmann S."/>
            <person name="Bunk B."/>
            <person name="Jeske O."/>
            <person name="Meyerdierks A."/>
            <person name="Storesund J.E."/>
            <person name="Kallscheuer N."/>
            <person name="Luecker S."/>
            <person name="Lage O.M."/>
            <person name="Pohl T."/>
            <person name="Merkel B.J."/>
            <person name="Hornburger P."/>
            <person name="Mueller R.-W."/>
            <person name="Bruemmer F."/>
            <person name="Labrenz M."/>
            <person name="Spormann A.M."/>
            <person name="Op den Camp H."/>
            <person name="Overmann J."/>
            <person name="Amann R."/>
            <person name="Jetten M.S.M."/>
            <person name="Mascher T."/>
            <person name="Medema M.H."/>
            <person name="Devos D.P."/>
            <person name="Kaster A.-K."/>
            <person name="Ovreas L."/>
            <person name="Rohde M."/>
            <person name="Galperin M.Y."/>
            <person name="Jogler C."/>
        </authorList>
    </citation>
    <scope>NUCLEOTIDE SEQUENCE [LARGE SCALE GENOMIC DNA]</scope>
    <source>
        <strain evidence="1 2">Enr10</strain>
    </source>
</reference>
<protein>
    <submittedName>
        <fullName evidence="1">Uncharacterized protein</fullName>
    </submittedName>
</protein>
<dbReference type="Gene3D" id="2.130.10.10">
    <property type="entry name" value="YVTN repeat-like/Quinoprotein amine dehydrogenase"/>
    <property type="match status" value="1"/>
</dbReference>
<proteinExistence type="predicted"/>
<dbReference type="Proteomes" id="UP000315647">
    <property type="component" value="Chromosome"/>
</dbReference>
<evidence type="ECO:0000313" key="1">
    <source>
        <dbReference type="EMBL" id="QDT24756.1"/>
    </source>
</evidence>
<evidence type="ECO:0000313" key="2">
    <source>
        <dbReference type="Proteomes" id="UP000315647"/>
    </source>
</evidence>
<name>A0A517PZJ3_9PLAN</name>
<dbReference type="EMBL" id="CP037421">
    <property type="protein sequence ID" value="QDT24756.1"/>
    <property type="molecule type" value="Genomic_DNA"/>
</dbReference>
<keyword evidence="2" id="KW-1185">Reference proteome</keyword>
<dbReference type="AlphaFoldDB" id="A0A517PZJ3"/>
<gene>
    <name evidence="1" type="ORF">Enr10x_00460</name>
</gene>
<organism evidence="1 2">
    <name type="scientific">Gimesia panareensis</name>
    <dbReference type="NCBI Taxonomy" id="2527978"/>
    <lineage>
        <taxon>Bacteria</taxon>
        <taxon>Pseudomonadati</taxon>
        <taxon>Planctomycetota</taxon>
        <taxon>Planctomycetia</taxon>
        <taxon>Planctomycetales</taxon>
        <taxon>Planctomycetaceae</taxon>
        <taxon>Gimesia</taxon>
    </lineage>
</organism>
<accession>A0A517PZJ3</accession>
<dbReference type="SUPFAM" id="SSF69322">
    <property type="entry name" value="Tricorn protease domain 2"/>
    <property type="match status" value="1"/>
</dbReference>
<sequence>MTMSLAVFIQNRKWFVLLAILTVLVLLLFVITRSDFEAAWSLPAGESGNYYEIRISPDGECLLGVKNNRLELFDLKSKQRKWQIDKSFLPAIAWLDNERILAVPSEGTRDLMIYSREEGTLLGKTIYAAGCTDVSCCGELVVGTGGDTLKDFLGFGQPFVLRRADLRGFVCKDADGEVQLILDCDDASGRSITACRIEDDQYRIAVTYDSHCPAKICTLTMTEESGIHGRCPPSIKVDLIQEMAVPDGSRVILSTDGRFLVMLSSDGLSRYDWAGSDYQQKSQFKTPIDVNADGKCLAISPDNHWIACCTGSEVLVLNSTDLRLTGRIRSAAYALCFTPDSRQLAIAQDMGVSAFYME</sequence>